<dbReference type="PANTHER" id="PTHR47936:SF3">
    <property type="entry name" value="PENTACOTRIPEPTIDE-REPEAT REGION OF PRORP DOMAIN-CONTAINING PROTEIN"/>
    <property type="match status" value="1"/>
</dbReference>
<evidence type="ECO:0000313" key="2">
    <source>
        <dbReference type="EMBL" id="CAI3995231.1"/>
    </source>
</evidence>
<evidence type="ECO:0000256" key="1">
    <source>
        <dbReference type="ARBA" id="ARBA00022737"/>
    </source>
</evidence>
<keyword evidence="1" id="KW-0677">Repeat</keyword>
<reference evidence="2" key="1">
    <citation type="submission" date="2022-10" db="EMBL/GenBank/DDBJ databases">
        <authorList>
            <person name="Chen Y."/>
            <person name="Dougan E. K."/>
            <person name="Chan C."/>
            <person name="Rhodes N."/>
            <person name="Thang M."/>
        </authorList>
    </citation>
    <scope>NUCLEOTIDE SEQUENCE</scope>
</reference>
<dbReference type="InterPro" id="IPR011990">
    <property type="entry name" value="TPR-like_helical_dom_sf"/>
</dbReference>
<organism evidence="2">
    <name type="scientific">Cladocopium goreaui</name>
    <dbReference type="NCBI Taxonomy" id="2562237"/>
    <lineage>
        <taxon>Eukaryota</taxon>
        <taxon>Sar</taxon>
        <taxon>Alveolata</taxon>
        <taxon>Dinophyceae</taxon>
        <taxon>Suessiales</taxon>
        <taxon>Symbiodiniaceae</taxon>
        <taxon>Cladocopium</taxon>
    </lineage>
</organism>
<keyword evidence="5" id="KW-1185">Reference proteome</keyword>
<dbReference type="EMBL" id="CAMXCT030002048">
    <property type="protein sequence ID" value="CAL4782543.1"/>
    <property type="molecule type" value="Genomic_DNA"/>
</dbReference>
<dbReference type="PANTHER" id="PTHR47936">
    <property type="entry name" value="PPR_LONG DOMAIN-CONTAINING PROTEIN"/>
    <property type="match status" value="1"/>
</dbReference>
<gene>
    <name evidence="2" type="ORF">C1SCF055_LOCUS21820</name>
</gene>
<dbReference type="Proteomes" id="UP001152797">
    <property type="component" value="Unassembled WGS sequence"/>
</dbReference>
<evidence type="ECO:0000313" key="3">
    <source>
        <dbReference type="EMBL" id="CAL1148606.1"/>
    </source>
</evidence>
<dbReference type="Gene3D" id="1.25.40.10">
    <property type="entry name" value="Tetratricopeptide repeat domain"/>
    <property type="match status" value="2"/>
</dbReference>
<evidence type="ECO:0000313" key="4">
    <source>
        <dbReference type="EMBL" id="CAL4782543.1"/>
    </source>
</evidence>
<feature type="non-terminal residue" evidence="2">
    <location>
        <position position="1"/>
    </location>
</feature>
<dbReference type="OrthoDB" id="185373at2759"/>
<evidence type="ECO:0000313" key="5">
    <source>
        <dbReference type="Proteomes" id="UP001152797"/>
    </source>
</evidence>
<dbReference type="AlphaFoldDB" id="A0A9P1CRZ9"/>
<name>A0A9P1CRZ9_9DINO</name>
<comment type="caution">
    <text evidence="2">The sequence shown here is derived from an EMBL/GenBank/DDBJ whole genome shotgun (WGS) entry which is preliminary data.</text>
</comment>
<proteinExistence type="predicted"/>
<sequence length="546" mass="60437">VLKKLLALRLQLNLIHKNVAINACLRSRSWQLAVHHLGSISLQSMQPNEVTYNTIISTCLEWKLAFYLLRHLQNALISPSTTTYNAMTSAVSWQLSCKLLSEMKFRMLRHDVQTGSPGSAGSGSPGSWDCELGRVYQMRRCNLKPDVVNYGMLLGRCDAQTWRTGNSILCHMSEWLVRPNEIIFGSFVNMIGTTMDWRASVVNLDRMALLCLARDELSFHAGARACQLASRWVHAIGILSQDKDAVDTNKGYCNLIEAHRSNGNWKACLSSFQSAIWASLEVDLHLLSVSTSACEKATQWLGASQLLEVCHALSAANVQSDGVIHNAVLSAARSSWRMALAAATAAEQLQLSVDVFGLSSIIASELCWERSMSFLQRSKETSRISDVCCNSFISACETGSLGRLGHLHGWQLAISVLYSLPSLQAAADCISFNSAISVCADSQEWQVAMQHFQSMTDVRLDQDAFSFNSLTKSLEKTGKWELALILLVIMTNEKRLVPDEYSYNAAINACKFAVRLAAQFTGPKRCVHAARNRTGGMRKHLLTDFD</sequence>
<reference evidence="3" key="2">
    <citation type="submission" date="2024-04" db="EMBL/GenBank/DDBJ databases">
        <authorList>
            <person name="Chen Y."/>
            <person name="Shah S."/>
            <person name="Dougan E. K."/>
            <person name="Thang M."/>
            <person name="Chan C."/>
        </authorList>
    </citation>
    <scope>NUCLEOTIDE SEQUENCE [LARGE SCALE GENOMIC DNA]</scope>
</reference>
<dbReference type="EMBL" id="CAMXCT010002048">
    <property type="protein sequence ID" value="CAI3995231.1"/>
    <property type="molecule type" value="Genomic_DNA"/>
</dbReference>
<accession>A0A9P1CRZ9</accession>
<protein>
    <submittedName>
        <fullName evidence="4">Pentacotripeptide-repeat region of PRORP domain-containing protein</fullName>
    </submittedName>
</protein>
<dbReference type="EMBL" id="CAMXCT020002048">
    <property type="protein sequence ID" value="CAL1148606.1"/>
    <property type="molecule type" value="Genomic_DNA"/>
</dbReference>